<keyword evidence="5 15" id="KW-0808">Transferase</keyword>
<evidence type="ECO:0000256" key="11">
    <source>
        <dbReference type="ARBA" id="ARBA00023012"/>
    </source>
</evidence>
<sequence>MIFSIRRFLVVSLLLVIAGGGVLLVFLTYRTLYHELDEQYDAELVQSARLLAGFWRDGYPPNASLSALDSEESRYLRYFIYQLWQDGKLVTASEGSPISPLIALNPRPHYAEINGWHAYSLPMTNDRWLILAESDYARQSMVRNVAGALVAPYLISVPFVVLLVWLAIRFGLSPLSDLIQSVSQRSPDNLTPLSIGKQVCELEPVKAAINELLLRLEAGMEREKRFTADAAHELRTLLMVLRLHADNARSLPDPQQREESLQGLQEAVGRAERMLEQLLVLARLDPAMGPPKKNARADILPVARDTLASLVPLGDRFEQHLELRLDHSLWVAVPEEALHLVLRNLVDNACRYTPPGVIGVNAEKREGQIRIEVYDSGEGLRLEQWQRYSERFSRGHCDSDGAGLGLSIVNGILSLYGGSLAYRKRCASSPAAAIVVLPAANEEPTLS</sequence>
<evidence type="ECO:0000256" key="9">
    <source>
        <dbReference type="ARBA" id="ARBA00022840"/>
    </source>
</evidence>
<dbReference type="PROSITE" id="PS50109">
    <property type="entry name" value="HIS_KIN"/>
    <property type="match status" value="1"/>
</dbReference>
<dbReference type="SMART" id="SM00388">
    <property type="entry name" value="HisKA"/>
    <property type="match status" value="1"/>
</dbReference>
<proteinExistence type="predicted"/>
<keyword evidence="9" id="KW-0067">ATP-binding</keyword>
<evidence type="ECO:0000256" key="2">
    <source>
        <dbReference type="ARBA" id="ARBA00004141"/>
    </source>
</evidence>
<name>Q0VN00_ALCBS</name>
<dbReference type="RefSeq" id="WP_011589279.1">
    <property type="nucleotide sequence ID" value="NC_008260.1"/>
</dbReference>
<dbReference type="SUPFAM" id="SSF55874">
    <property type="entry name" value="ATPase domain of HSP90 chaperone/DNA topoisomerase II/histidine kinase"/>
    <property type="match status" value="1"/>
</dbReference>
<evidence type="ECO:0000256" key="8">
    <source>
        <dbReference type="ARBA" id="ARBA00022777"/>
    </source>
</evidence>
<evidence type="ECO:0000256" key="12">
    <source>
        <dbReference type="ARBA" id="ARBA00023136"/>
    </source>
</evidence>
<evidence type="ECO:0000259" key="14">
    <source>
        <dbReference type="PROSITE" id="PS50109"/>
    </source>
</evidence>
<evidence type="ECO:0000256" key="4">
    <source>
        <dbReference type="ARBA" id="ARBA00022553"/>
    </source>
</evidence>
<dbReference type="Pfam" id="PF02518">
    <property type="entry name" value="HATPase_c"/>
    <property type="match status" value="1"/>
</dbReference>
<dbReference type="InterPro" id="IPR036890">
    <property type="entry name" value="HATPase_C_sf"/>
</dbReference>
<reference evidence="15 16" key="1">
    <citation type="journal article" date="2006" name="Nat. Biotechnol.">
        <title>Genome sequence of the ubiquitous hydrocarbon-degrading marine bacterium Alcanivorax borkumensis.</title>
        <authorList>
            <person name="Schneiker S."/>
            <person name="Martins dos Santos V.A.P."/>
            <person name="Bartels D."/>
            <person name="Bekel T."/>
            <person name="Brecht M."/>
            <person name="Buhrmester J."/>
            <person name="Chernikova T.N."/>
            <person name="Denaro R."/>
            <person name="Ferrer M."/>
            <person name="Gertler C."/>
            <person name="Goesmann A."/>
            <person name="Golyshina O.V."/>
            <person name="Kaminski F."/>
            <person name="Khachane A.N."/>
            <person name="Lang S."/>
            <person name="Linke B."/>
            <person name="McHardy A.C."/>
            <person name="Meyer F."/>
            <person name="Nechitaylo T."/>
            <person name="Puehler A."/>
            <person name="Regenhardt D."/>
            <person name="Rupp O."/>
            <person name="Sabirova J.S."/>
            <person name="Selbitschka W."/>
            <person name="Yakimov M.M."/>
            <person name="Timmis K.N."/>
            <person name="Vorhoelter F.-J."/>
            <person name="Weidner S."/>
            <person name="Kaiser O."/>
            <person name="Golyshin P.N."/>
        </authorList>
    </citation>
    <scope>NUCLEOTIDE SEQUENCE [LARGE SCALE GENOMIC DNA]</scope>
    <source>
        <strain evidence="16">ATCC 700651 / DSM 11573 / NCIMB 13689 / SK2</strain>
    </source>
</reference>
<keyword evidence="7" id="KW-0547">Nucleotide-binding</keyword>
<comment type="catalytic activity">
    <reaction evidence="1">
        <text>ATP + protein L-histidine = ADP + protein N-phospho-L-histidine.</text>
        <dbReference type="EC" id="2.7.13.3"/>
    </reaction>
</comment>
<dbReference type="HOGENOM" id="CLU_000445_89_37_6"/>
<dbReference type="STRING" id="393595.ABO_2000"/>
<evidence type="ECO:0000256" key="13">
    <source>
        <dbReference type="SAM" id="Phobius"/>
    </source>
</evidence>
<feature type="transmembrane region" description="Helical" evidence="13">
    <location>
        <begin position="145"/>
        <end position="168"/>
    </location>
</feature>
<evidence type="ECO:0000313" key="15">
    <source>
        <dbReference type="EMBL" id="CAL17448.1"/>
    </source>
</evidence>
<dbReference type="PRINTS" id="PR00344">
    <property type="entry name" value="BCTRLSENSOR"/>
</dbReference>
<dbReference type="GO" id="GO:0000155">
    <property type="term" value="F:phosphorelay sensor kinase activity"/>
    <property type="evidence" value="ECO:0007669"/>
    <property type="project" value="InterPro"/>
</dbReference>
<evidence type="ECO:0000256" key="10">
    <source>
        <dbReference type="ARBA" id="ARBA00022989"/>
    </source>
</evidence>
<keyword evidence="8 15" id="KW-0418">Kinase</keyword>
<protein>
    <recommendedName>
        <fullName evidence="3">histidine kinase</fullName>
        <ecNumber evidence="3">2.7.13.3</ecNumber>
    </recommendedName>
</protein>
<dbReference type="KEGG" id="abo:ABO_2000"/>
<keyword evidence="11" id="KW-0902">Two-component regulatory system</keyword>
<keyword evidence="10 13" id="KW-1133">Transmembrane helix</keyword>
<dbReference type="GO" id="GO:0005524">
    <property type="term" value="F:ATP binding"/>
    <property type="evidence" value="ECO:0007669"/>
    <property type="project" value="UniProtKB-KW"/>
</dbReference>
<dbReference type="InterPro" id="IPR005467">
    <property type="entry name" value="His_kinase_dom"/>
</dbReference>
<feature type="domain" description="Histidine kinase" evidence="14">
    <location>
        <begin position="229"/>
        <end position="441"/>
    </location>
</feature>
<dbReference type="AlphaFoldDB" id="Q0VN00"/>
<dbReference type="Pfam" id="PF00512">
    <property type="entry name" value="HisKA"/>
    <property type="match status" value="1"/>
</dbReference>
<evidence type="ECO:0000313" key="16">
    <source>
        <dbReference type="Proteomes" id="UP000008871"/>
    </source>
</evidence>
<evidence type="ECO:0000256" key="3">
    <source>
        <dbReference type="ARBA" id="ARBA00012438"/>
    </source>
</evidence>
<evidence type="ECO:0000256" key="5">
    <source>
        <dbReference type="ARBA" id="ARBA00022679"/>
    </source>
</evidence>
<dbReference type="Gene3D" id="3.30.565.10">
    <property type="entry name" value="Histidine kinase-like ATPase, C-terminal domain"/>
    <property type="match status" value="1"/>
</dbReference>
<dbReference type="SUPFAM" id="SSF47384">
    <property type="entry name" value="Homodimeric domain of signal transducing histidine kinase"/>
    <property type="match status" value="1"/>
</dbReference>
<dbReference type="eggNOG" id="COG2205">
    <property type="taxonomic scope" value="Bacteria"/>
</dbReference>
<evidence type="ECO:0000256" key="6">
    <source>
        <dbReference type="ARBA" id="ARBA00022692"/>
    </source>
</evidence>
<gene>
    <name evidence="15" type="ordered locus">ABO_2000</name>
</gene>
<dbReference type="GO" id="GO:0005886">
    <property type="term" value="C:plasma membrane"/>
    <property type="evidence" value="ECO:0007669"/>
    <property type="project" value="TreeGrafter"/>
</dbReference>
<keyword evidence="16" id="KW-1185">Reference proteome</keyword>
<comment type="subcellular location">
    <subcellularLocation>
        <location evidence="2">Membrane</location>
        <topology evidence="2">Multi-pass membrane protein</topology>
    </subcellularLocation>
</comment>
<dbReference type="InterPro" id="IPR004358">
    <property type="entry name" value="Sig_transdc_His_kin-like_C"/>
</dbReference>
<evidence type="ECO:0000256" key="7">
    <source>
        <dbReference type="ARBA" id="ARBA00022741"/>
    </source>
</evidence>
<dbReference type="InterPro" id="IPR003661">
    <property type="entry name" value="HisK_dim/P_dom"/>
</dbReference>
<dbReference type="CDD" id="cd00082">
    <property type="entry name" value="HisKA"/>
    <property type="match status" value="1"/>
</dbReference>
<organism evidence="15 16">
    <name type="scientific">Alcanivorax borkumensis (strain ATCC 700651 / DSM 11573 / NCIMB 13689 / SK2)</name>
    <dbReference type="NCBI Taxonomy" id="393595"/>
    <lineage>
        <taxon>Bacteria</taxon>
        <taxon>Pseudomonadati</taxon>
        <taxon>Pseudomonadota</taxon>
        <taxon>Gammaproteobacteria</taxon>
        <taxon>Oceanospirillales</taxon>
        <taxon>Alcanivoracaceae</taxon>
        <taxon>Alcanivorax</taxon>
    </lineage>
</organism>
<feature type="transmembrane region" description="Helical" evidence="13">
    <location>
        <begin position="7"/>
        <end position="29"/>
    </location>
</feature>
<dbReference type="Proteomes" id="UP000008871">
    <property type="component" value="Chromosome"/>
</dbReference>
<keyword evidence="4" id="KW-0597">Phosphoprotein</keyword>
<dbReference type="PANTHER" id="PTHR45436">
    <property type="entry name" value="SENSOR HISTIDINE KINASE YKOH"/>
    <property type="match status" value="1"/>
</dbReference>
<dbReference type="PANTHER" id="PTHR45436:SF14">
    <property type="entry name" value="SENSOR PROTEIN QSEC"/>
    <property type="match status" value="1"/>
</dbReference>
<evidence type="ECO:0000256" key="1">
    <source>
        <dbReference type="ARBA" id="ARBA00000085"/>
    </source>
</evidence>
<dbReference type="EC" id="2.7.13.3" evidence="3"/>
<dbReference type="Gene3D" id="1.10.287.130">
    <property type="match status" value="1"/>
</dbReference>
<dbReference type="InterPro" id="IPR003594">
    <property type="entry name" value="HATPase_dom"/>
</dbReference>
<dbReference type="EMBL" id="AM286690">
    <property type="protein sequence ID" value="CAL17448.1"/>
    <property type="molecule type" value="Genomic_DNA"/>
</dbReference>
<dbReference type="InterPro" id="IPR036097">
    <property type="entry name" value="HisK_dim/P_sf"/>
</dbReference>
<dbReference type="InterPro" id="IPR050428">
    <property type="entry name" value="TCS_sensor_his_kinase"/>
</dbReference>
<keyword evidence="12 13" id="KW-0472">Membrane</keyword>
<keyword evidence="6 13" id="KW-0812">Transmembrane</keyword>
<dbReference type="SMART" id="SM00387">
    <property type="entry name" value="HATPase_c"/>
    <property type="match status" value="1"/>
</dbReference>
<accession>Q0VN00</accession>